<reference evidence="2 3" key="1">
    <citation type="submission" date="2023-11" db="EMBL/GenBank/DDBJ databases">
        <title>An acidophilic fungus is an integral part of prey digestion in a carnivorous sundew plant.</title>
        <authorList>
            <person name="Tsai I.J."/>
        </authorList>
    </citation>
    <scope>NUCLEOTIDE SEQUENCE [LARGE SCALE GENOMIC DNA]</scope>
    <source>
        <strain evidence="2">169a</strain>
    </source>
</reference>
<feature type="region of interest" description="Disordered" evidence="1">
    <location>
        <begin position="45"/>
        <end position="71"/>
    </location>
</feature>
<sequence>MSAAQVQVCPVIGATTTVLPPGHPEYNASDKEARCPVTNAQVGHHGSNVIHNHPSAPSVPAESSDASKCPAMKGMESKDALAQDICPIVGSVTTVLPPSHPSVDAAEEGAVCPITKASLAHHKKKVHVHPSVASDASQSECPVAGSVAGA</sequence>
<keyword evidence="3" id="KW-1185">Reference proteome</keyword>
<feature type="region of interest" description="Disordered" evidence="1">
    <location>
        <begin position="129"/>
        <end position="150"/>
    </location>
</feature>
<dbReference type="AlphaFoldDB" id="A0AAQ3MAH3"/>
<evidence type="ECO:0000313" key="2">
    <source>
        <dbReference type="EMBL" id="WPH04240.1"/>
    </source>
</evidence>
<name>A0AAQ3MAH3_9PEZI</name>
<organism evidence="2 3">
    <name type="scientific">Acrodontium crateriforme</name>
    <dbReference type="NCBI Taxonomy" id="150365"/>
    <lineage>
        <taxon>Eukaryota</taxon>
        <taxon>Fungi</taxon>
        <taxon>Dikarya</taxon>
        <taxon>Ascomycota</taxon>
        <taxon>Pezizomycotina</taxon>
        <taxon>Dothideomycetes</taxon>
        <taxon>Dothideomycetidae</taxon>
        <taxon>Mycosphaerellales</taxon>
        <taxon>Teratosphaeriaceae</taxon>
        <taxon>Acrodontium</taxon>
    </lineage>
</organism>
<gene>
    <name evidence="2" type="ORF">R9X50_00712900</name>
</gene>
<dbReference type="Proteomes" id="UP001303373">
    <property type="component" value="Chromosome 12"/>
</dbReference>
<proteinExistence type="predicted"/>
<protein>
    <submittedName>
        <fullName evidence="2">Uncharacterized protein</fullName>
    </submittedName>
</protein>
<dbReference type="EMBL" id="CP138591">
    <property type="protein sequence ID" value="WPH04240.1"/>
    <property type="molecule type" value="Genomic_DNA"/>
</dbReference>
<accession>A0AAQ3MAH3</accession>
<evidence type="ECO:0000313" key="3">
    <source>
        <dbReference type="Proteomes" id="UP001303373"/>
    </source>
</evidence>
<evidence type="ECO:0000256" key="1">
    <source>
        <dbReference type="SAM" id="MobiDB-lite"/>
    </source>
</evidence>